<gene>
    <name evidence="2" type="ORF">Forpe1208_v000258</name>
</gene>
<name>A0A8J5UGC5_FUSOX</name>
<organism evidence="2 3">
    <name type="scientific">Fusarium oxysporum f. sp. rapae</name>
    <dbReference type="NCBI Taxonomy" id="485398"/>
    <lineage>
        <taxon>Eukaryota</taxon>
        <taxon>Fungi</taxon>
        <taxon>Dikarya</taxon>
        <taxon>Ascomycota</taxon>
        <taxon>Pezizomycotina</taxon>
        <taxon>Sordariomycetes</taxon>
        <taxon>Hypocreomycetidae</taxon>
        <taxon>Hypocreales</taxon>
        <taxon>Nectriaceae</taxon>
        <taxon>Fusarium</taxon>
        <taxon>Fusarium oxysporum species complex</taxon>
    </lineage>
</organism>
<evidence type="ECO:0000313" key="3">
    <source>
        <dbReference type="Proteomes" id="UP000694050"/>
    </source>
</evidence>
<dbReference type="PANTHER" id="PTHR24148:SF73">
    <property type="entry name" value="HET DOMAIN PROTEIN (AFU_ORTHOLOGUE AFUA_8G01020)"/>
    <property type="match status" value="1"/>
</dbReference>
<dbReference type="InterPro" id="IPR052895">
    <property type="entry name" value="HetReg/Transcr_Mod"/>
</dbReference>
<evidence type="ECO:0000259" key="1">
    <source>
        <dbReference type="Pfam" id="PF06985"/>
    </source>
</evidence>
<dbReference type="Proteomes" id="UP000694050">
    <property type="component" value="Unassembled WGS sequence"/>
</dbReference>
<proteinExistence type="predicted"/>
<protein>
    <submittedName>
        <fullName evidence="2">Heterokaryon incompatibility protein 6, OR allele</fullName>
    </submittedName>
</protein>
<evidence type="ECO:0000313" key="2">
    <source>
        <dbReference type="EMBL" id="KAG7422481.1"/>
    </source>
</evidence>
<sequence length="699" mass="78099">MAQYYSDVLDTESFRLATISLGTHPDTKAQVPSVALTTHVLSSAPDFAYNALSYTWGSPRDGPSDAKDPADTSIVLNGQPFEVQSNLYDALLELQVSCSETPIWIDALCINQSNPNERSPQVSVMNQIYGKANCVIVWLGKTSPELETGLRAAERIGTESVPETLRMIGTQTWDFSSDLSTMPERYGMDPIYQEEAIGLVTLYMSNWFTRIWIIQEVSVTSDVVILCNGRFTPFDCVGYTAAFLHYSGFFQSIIHLVPKDRPGIYLRGGINIFQAERIQLLREWCKGEKSLWAGVLAMIDFEAGLGRNHPKSSAMFLLRLLFSTFGMKATDPRDSIYGLGGILKHMAAQEGLCLPLEFEPDYDIVIKDLLRNVACNIIETTDSLVYLSLVKDPSMREAPCLPSWVPDFPPVLYNSVHGPQFRSIGTVNSSGHVPHTPNPHPFTITGKVLNVFGFRLGTVQKIGERYIESIQGRLNTLGDILLNMDETYSYTKQPADEVLWRTLIWDTDFTYRPSKLIRLEDFQGAILQEFVRALQIGFREAESAAAGQALVLQSVSDMAYLDEIAARFPNSIFPSTKLIKAFCFSLDLISQEGDEFEQEELLKLREPRSKHAMPPGNIMASTWINHRPVLTDTGYLGMGFDSTQVGDEVWIISGCPTPMVLSKTELEDEYCLVGETYVHGAMQGEAVTDEVTWERIKIV</sequence>
<comment type="caution">
    <text evidence="2">The sequence shown here is derived from an EMBL/GenBank/DDBJ whole genome shotgun (WGS) entry which is preliminary data.</text>
</comment>
<dbReference type="Pfam" id="PF06985">
    <property type="entry name" value="HET"/>
    <property type="match status" value="1"/>
</dbReference>
<dbReference type="PANTHER" id="PTHR24148">
    <property type="entry name" value="ANKYRIN REPEAT DOMAIN-CONTAINING PROTEIN 39 HOMOLOG-RELATED"/>
    <property type="match status" value="1"/>
</dbReference>
<dbReference type="InterPro" id="IPR010730">
    <property type="entry name" value="HET"/>
</dbReference>
<accession>A0A8J5UGC5</accession>
<dbReference type="AlphaFoldDB" id="A0A8J5UGC5"/>
<dbReference type="EMBL" id="JAELUQ010000001">
    <property type="protein sequence ID" value="KAG7422481.1"/>
    <property type="molecule type" value="Genomic_DNA"/>
</dbReference>
<reference evidence="2" key="1">
    <citation type="submission" date="2021-04" db="EMBL/GenBank/DDBJ databases">
        <title>First draft genome resource for Brassicaceae pathogens Fusarium oxysporum f. sp. raphani and Fusarium oxysporum f. sp. rapae.</title>
        <authorList>
            <person name="Asai S."/>
        </authorList>
    </citation>
    <scope>NUCLEOTIDE SEQUENCE</scope>
    <source>
        <strain evidence="2">Tf1208</strain>
    </source>
</reference>
<dbReference type="Pfam" id="PF26639">
    <property type="entry name" value="Het-6_barrel"/>
    <property type="match status" value="1"/>
</dbReference>
<feature type="domain" description="Heterokaryon incompatibility" evidence="1">
    <location>
        <begin position="49"/>
        <end position="216"/>
    </location>
</feature>